<dbReference type="InterPro" id="IPR052178">
    <property type="entry name" value="Sec_Metab_Biosynth_SDR"/>
</dbReference>
<dbReference type="RefSeq" id="WP_380102855.1">
    <property type="nucleotide sequence ID" value="NZ_JBHRZG010000022.1"/>
</dbReference>
<dbReference type="InterPro" id="IPR002347">
    <property type="entry name" value="SDR_fam"/>
</dbReference>
<evidence type="ECO:0000313" key="6">
    <source>
        <dbReference type="EMBL" id="MFC3834322.1"/>
    </source>
</evidence>
<dbReference type="NCBIfam" id="NF005559">
    <property type="entry name" value="PRK07231.1"/>
    <property type="match status" value="1"/>
</dbReference>
<comment type="similarity">
    <text evidence="1 4">Belongs to the short-chain dehydrogenases/reductases (SDR) family.</text>
</comment>
<dbReference type="PRINTS" id="PR00080">
    <property type="entry name" value="SDRFAMILY"/>
</dbReference>
<sequence length="258" mass="27213">MALKELFDLSGRTALITGGSRGLGLQIAEALGEYGAAVVLTARKQHELDEARAHLEALGVTAHVYANDLGQFDTIDPLIERIHAEVGPIDILVNNAGATWGAPTAEHPFDAWTKVMNVNVNGMFLLTQAVLKRCMLPAGKGRIVNVASVAGLQGNDPRMSPTLAYNTSKGAVVNFTRALAAEMADKGITVNAICPGYFPTKMTKGTLAYGEQQILEHTPMHRLGTDEDLKGVALLLASDASAYMTGQNIAVDGGSSSV</sequence>
<gene>
    <name evidence="6" type="ORF">ACFOSB_15825</name>
</gene>
<protein>
    <submittedName>
        <fullName evidence="6">SDR family oxidoreductase</fullName>
    </submittedName>
</protein>
<dbReference type="PANTHER" id="PTHR43618:SF8">
    <property type="entry name" value="7ALPHA-HYDROXYSTEROID DEHYDROGENASE"/>
    <property type="match status" value="1"/>
</dbReference>
<evidence type="ECO:0000313" key="7">
    <source>
        <dbReference type="Proteomes" id="UP001595803"/>
    </source>
</evidence>
<dbReference type="Pfam" id="PF00106">
    <property type="entry name" value="adh_short"/>
    <property type="match status" value="1"/>
</dbReference>
<dbReference type="EMBL" id="JBHRZG010000022">
    <property type="protein sequence ID" value="MFC3834322.1"/>
    <property type="molecule type" value="Genomic_DNA"/>
</dbReference>
<dbReference type="Gene3D" id="3.40.50.720">
    <property type="entry name" value="NAD(P)-binding Rossmann-like Domain"/>
    <property type="match status" value="1"/>
</dbReference>
<dbReference type="PROSITE" id="PS00061">
    <property type="entry name" value="ADH_SHORT"/>
    <property type="match status" value="1"/>
</dbReference>
<dbReference type="NCBIfam" id="NF006070">
    <property type="entry name" value="PRK08213.1"/>
    <property type="match status" value="1"/>
</dbReference>
<comment type="caution">
    <text evidence="6">The sequence shown here is derived from an EMBL/GenBank/DDBJ whole genome shotgun (WGS) entry which is preliminary data.</text>
</comment>
<dbReference type="Proteomes" id="UP001595803">
    <property type="component" value="Unassembled WGS sequence"/>
</dbReference>
<accession>A0ABV7ZCE2</accession>
<organism evidence="6 7">
    <name type="scientific">Deinococcus rufus</name>
    <dbReference type="NCBI Taxonomy" id="2136097"/>
    <lineage>
        <taxon>Bacteria</taxon>
        <taxon>Thermotogati</taxon>
        <taxon>Deinococcota</taxon>
        <taxon>Deinococci</taxon>
        <taxon>Deinococcales</taxon>
        <taxon>Deinococcaceae</taxon>
        <taxon>Deinococcus</taxon>
    </lineage>
</organism>
<evidence type="ECO:0000256" key="3">
    <source>
        <dbReference type="ARBA" id="ARBA00023002"/>
    </source>
</evidence>
<evidence type="ECO:0000259" key="5">
    <source>
        <dbReference type="SMART" id="SM00822"/>
    </source>
</evidence>
<dbReference type="PRINTS" id="PR00081">
    <property type="entry name" value="GDHRDH"/>
</dbReference>
<proteinExistence type="inferred from homology"/>
<keyword evidence="2" id="KW-0521">NADP</keyword>
<dbReference type="PANTHER" id="PTHR43618">
    <property type="entry name" value="7-ALPHA-HYDROXYSTEROID DEHYDROGENASE"/>
    <property type="match status" value="1"/>
</dbReference>
<name>A0ABV7ZCE2_9DEIO</name>
<dbReference type="InterPro" id="IPR057326">
    <property type="entry name" value="KR_dom"/>
</dbReference>
<dbReference type="SUPFAM" id="SSF51735">
    <property type="entry name" value="NAD(P)-binding Rossmann-fold domains"/>
    <property type="match status" value="1"/>
</dbReference>
<dbReference type="InterPro" id="IPR020904">
    <property type="entry name" value="Sc_DH/Rdtase_CS"/>
</dbReference>
<evidence type="ECO:0000256" key="4">
    <source>
        <dbReference type="RuleBase" id="RU000363"/>
    </source>
</evidence>
<evidence type="ECO:0000256" key="1">
    <source>
        <dbReference type="ARBA" id="ARBA00006484"/>
    </source>
</evidence>
<evidence type="ECO:0000256" key="2">
    <source>
        <dbReference type="ARBA" id="ARBA00022857"/>
    </source>
</evidence>
<keyword evidence="7" id="KW-1185">Reference proteome</keyword>
<keyword evidence="3" id="KW-0560">Oxidoreductase</keyword>
<dbReference type="InterPro" id="IPR036291">
    <property type="entry name" value="NAD(P)-bd_dom_sf"/>
</dbReference>
<reference evidence="7" key="1">
    <citation type="journal article" date="2019" name="Int. J. Syst. Evol. Microbiol.">
        <title>The Global Catalogue of Microorganisms (GCM) 10K type strain sequencing project: providing services to taxonomists for standard genome sequencing and annotation.</title>
        <authorList>
            <consortium name="The Broad Institute Genomics Platform"/>
            <consortium name="The Broad Institute Genome Sequencing Center for Infectious Disease"/>
            <person name="Wu L."/>
            <person name="Ma J."/>
        </authorList>
    </citation>
    <scope>NUCLEOTIDE SEQUENCE [LARGE SCALE GENOMIC DNA]</scope>
    <source>
        <strain evidence="7">CCTCC AB 2017081</strain>
    </source>
</reference>
<dbReference type="SMART" id="SM00822">
    <property type="entry name" value="PKS_KR"/>
    <property type="match status" value="1"/>
</dbReference>
<feature type="domain" description="Ketoreductase" evidence="5">
    <location>
        <begin position="12"/>
        <end position="196"/>
    </location>
</feature>